<dbReference type="Proteomes" id="UP001454036">
    <property type="component" value="Unassembled WGS sequence"/>
</dbReference>
<evidence type="ECO:0000313" key="6">
    <source>
        <dbReference type="Proteomes" id="UP001454036"/>
    </source>
</evidence>
<accession>A0AAV3QJD3</accession>
<proteinExistence type="predicted"/>
<dbReference type="GO" id="GO:0006656">
    <property type="term" value="P:phosphatidylcholine biosynthetic process"/>
    <property type="evidence" value="ECO:0007669"/>
    <property type="project" value="InterPro"/>
</dbReference>
<evidence type="ECO:0000256" key="4">
    <source>
        <dbReference type="ARBA" id="ARBA00022824"/>
    </source>
</evidence>
<gene>
    <name evidence="5" type="ORF">LIER_19870</name>
</gene>
<evidence type="ECO:0000256" key="2">
    <source>
        <dbReference type="ARBA" id="ARBA00022679"/>
    </source>
</evidence>
<dbReference type="PANTHER" id="PTHR15458">
    <property type="entry name" value="PHOSPHATIDYLETHANOLAMINE N-METHYLTRANSFERASE"/>
    <property type="match status" value="1"/>
</dbReference>
<dbReference type="PANTHER" id="PTHR15458:SF5">
    <property type="entry name" value="PHOSPHATIDYLETHANOLAMINE N-METHYLTRANSFERASE"/>
    <property type="match status" value="1"/>
</dbReference>
<dbReference type="GO" id="GO:0008757">
    <property type="term" value="F:S-adenosylmethionine-dependent methyltransferase activity"/>
    <property type="evidence" value="ECO:0007669"/>
    <property type="project" value="InterPro"/>
</dbReference>
<dbReference type="GO" id="GO:0032259">
    <property type="term" value="P:methylation"/>
    <property type="evidence" value="ECO:0007669"/>
    <property type="project" value="UniProtKB-KW"/>
</dbReference>
<keyword evidence="4" id="KW-0256">Endoplasmic reticulum</keyword>
<comment type="caution">
    <text evidence="5">The sequence shown here is derived from an EMBL/GenBank/DDBJ whole genome shotgun (WGS) entry which is preliminary data.</text>
</comment>
<organism evidence="5 6">
    <name type="scientific">Lithospermum erythrorhizon</name>
    <name type="common">Purple gromwell</name>
    <name type="synonym">Lithospermum officinale var. erythrorhizon</name>
    <dbReference type="NCBI Taxonomy" id="34254"/>
    <lineage>
        <taxon>Eukaryota</taxon>
        <taxon>Viridiplantae</taxon>
        <taxon>Streptophyta</taxon>
        <taxon>Embryophyta</taxon>
        <taxon>Tracheophyta</taxon>
        <taxon>Spermatophyta</taxon>
        <taxon>Magnoliopsida</taxon>
        <taxon>eudicotyledons</taxon>
        <taxon>Gunneridae</taxon>
        <taxon>Pentapetalae</taxon>
        <taxon>asterids</taxon>
        <taxon>lamiids</taxon>
        <taxon>Boraginales</taxon>
        <taxon>Boraginaceae</taxon>
        <taxon>Boraginoideae</taxon>
        <taxon>Lithospermeae</taxon>
        <taxon>Lithospermum</taxon>
    </lineage>
</organism>
<keyword evidence="2" id="KW-0808">Transferase</keyword>
<reference evidence="5 6" key="1">
    <citation type="submission" date="2024-01" db="EMBL/GenBank/DDBJ databases">
        <title>The complete chloroplast genome sequence of Lithospermum erythrorhizon: insights into the phylogenetic relationship among Boraginaceae species and the maternal lineages of purple gromwells.</title>
        <authorList>
            <person name="Okada T."/>
            <person name="Watanabe K."/>
        </authorList>
    </citation>
    <scope>NUCLEOTIDE SEQUENCE [LARGE SCALE GENOMIC DNA]</scope>
</reference>
<keyword evidence="6" id="KW-1185">Reference proteome</keyword>
<sequence>MGLLACIGVISPFPFYYWLWKRPQSWANLCGKGRDPCKLMAIVAHSLKLVQLFALFSVSSFSWPPPLYFYPLFFFGQFLNFRYYSISF</sequence>
<keyword evidence="1 5" id="KW-0489">Methyltransferase</keyword>
<keyword evidence="3" id="KW-0949">S-adenosyl-L-methionine</keyword>
<protein>
    <submittedName>
        <fullName evidence="5">Methyltransferase</fullName>
    </submittedName>
</protein>
<dbReference type="EMBL" id="BAABME010004971">
    <property type="protein sequence ID" value="GAA0164170.1"/>
    <property type="molecule type" value="Genomic_DNA"/>
</dbReference>
<name>A0AAV3QJD3_LITER</name>
<evidence type="ECO:0000256" key="1">
    <source>
        <dbReference type="ARBA" id="ARBA00022603"/>
    </source>
</evidence>
<evidence type="ECO:0000256" key="3">
    <source>
        <dbReference type="ARBA" id="ARBA00022691"/>
    </source>
</evidence>
<evidence type="ECO:0000313" key="5">
    <source>
        <dbReference type="EMBL" id="GAA0164170.1"/>
    </source>
</evidence>
<dbReference type="AlphaFoldDB" id="A0AAV3QJD3"/>
<dbReference type="InterPro" id="IPR024960">
    <property type="entry name" value="PEMT/MFAP"/>
</dbReference>